<dbReference type="EMBL" id="CP042295">
    <property type="protein sequence ID" value="QDY86608.1"/>
    <property type="molecule type" value="Genomic_DNA"/>
</dbReference>
<organism evidence="1 2">
    <name type="scientific">Mycoplasma anserisalpingitidis</name>
    <dbReference type="NCBI Taxonomy" id="519450"/>
    <lineage>
        <taxon>Bacteria</taxon>
        <taxon>Bacillati</taxon>
        <taxon>Mycoplasmatota</taxon>
        <taxon>Mollicutes</taxon>
        <taxon>Mycoplasmataceae</taxon>
        <taxon>Mycoplasma</taxon>
    </lineage>
</organism>
<reference evidence="1 2" key="1">
    <citation type="journal article" date="2019" name="Microbiol. Resour. Announc.">
        <title>Complete Genome Sequences of Three Mycoplasma anserisalpingitis (Mycoplasma sp. 1220) Strains.</title>
        <authorList>
            <person name="Grozner D."/>
            <person name="Forro B."/>
            <person name="Kovacs A.B."/>
            <person name="Marton S."/>
            <person name="Banyai K."/>
            <person name="Kreizinger Z."/>
            <person name="Sulyok K.M."/>
            <person name="Gyuranecz M."/>
        </authorList>
    </citation>
    <scope>NUCLEOTIDE SEQUENCE [LARGE SCALE GENOMIC DNA]</scope>
    <source>
        <strain evidence="1 2">ATCC:BAA-2147</strain>
    </source>
</reference>
<dbReference type="RefSeq" id="WP_146368247.1">
    <property type="nucleotide sequence ID" value="NZ_CP042295.1"/>
</dbReference>
<protein>
    <submittedName>
        <fullName evidence="1">Uncharacterized protein</fullName>
    </submittedName>
</protein>
<proteinExistence type="predicted"/>
<dbReference type="OrthoDB" id="400591at2"/>
<sequence>MDKNNKNSIHIKILEYFNLTNINKISDSFLINFLEKKYKKLIIKNINLWSIKFFFISKYKEYLLSEIVYSVYLKIIESKELNIENVEQYIMGAVKYSSLSCIKKYIKKQSLFEESLIPMKNNGDIKDFSTTQEINFELSKLDFKSFLKSLNEVEKKFVREDEEIDLYSSFKRNLIIEGIQFKYNNYLS</sequence>
<evidence type="ECO:0000313" key="1">
    <source>
        <dbReference type="EMBL" id="QDY86608.1"/>
    </source>
</evidence>
<accession>A0A5B8JZA1</accession>
<gene>
    <name evidence="1" type="ORF">FRW55_00280</name>
</gene>
<evidence type="ECO:0000313" key="2">
    <source>
        <dbReference type="Proteomes" id="UP000318927"/>
    </source>
</evidence>
<dbReference type="Proteomes" id="UP000318927">
    <property type="component" value="Chromosome"/>
</dbReference>
<keyword evidence="2" id="KW-1185">Reference proteome</keyword>
<dbReference type="AlphaFoldDB" id="A0A5B8JZA1"/>
<name>A0A5B8JZA1_9MOLU</name>
<dbReference type="KEGG" id="mans:FRW55_00280"/>